<comment type="caution">
    <text evidence="2">The sequence shown here is derived from an EMBL/GenBank/DDBJ whole genome shotgun (WGS) entry which is preliminary data.</text>
</comment>
<protein>
    <submittedName>
        <fullName evidence="2">Uncharacterized protein</fullName>
    </submittedName>
</protein>
<keyword evidence="1" id="KW-1133">Transmembrane helix</keyword>
<accession>A0AAW8R4C2</accession>
<evidence type="ECO:0000256" key="1">
    <source>
        <dbReference type="SAM" id="Phobius"/>
    </source>
</evidence>
<sequence>MAELINQRFDERIAAIYDEETNAHRAKKKLREELNLNPQVLHVIGPKERKTAEKLEGRSAPIGKQMLSAHFLYAIASFLLGMLIALLLVEFGPSLFANNPLFTFMAFVSPGIFIGVFVGGLRSLKPERDRINQATIEAKGVNKWTLVVDTEKAQASKDDIIETIKQTL</sequence>
<keyword evidence="1" id="KW-0472">Membrane</keyword>
<dbReference type="Proteomes" id="UP001249020">
    <property type="component" value="Unassembled WGS sequence"/>
</dbReference>
<dbReference type="RefSeq" id="WP_311360804.1">
    <property type="nucleotide sequence ID" value="NZ_JAVRIE010000002.1"/>
</dbReference>
<dbReference type="EMBL" id="JAVRIE010000002">
    <property type="protein sequence ID" value="MDT0582013.1"/>
    <property type="molecule type" value="Genomic_DNA"/>
</dbReference>
<keyword evidence="1" id="KW-0812">Transmembrane</keyword>
<reference evidence="2 3" key="1">
    <citation type="submission" date="2023-09" db="EMBL/GenBank/DDBJ databases">
        <authorList>
            <person name="Rey-Velasco X."/>
        </authorList>
    </citation>
    <scope>NUCLEOTIDE SEQUENCE [LARGE SCALE GENOMIC DNA]</scope>
    <source>
        <strain evidence="2 3">W409</strain>
    </source>
</reference>
<name>A0AAW8R4C2_9ALTE</name>
<organism evidence="2 3">
    <name type="scientific">Brumicola blandensis</name>
    <dbReference type="NCBI Taxonomy" id="3075611"/>
    <lineage>
        <taxon>Bacteria</taxon>
        <taxon>Pseudomonadati</taxon>
        <taxon>Pseudomonadota</taxon>
        <taxon>Gammaproteobacteria</taxon>
        <taxon>Alteromonadales</taxon>
        <taxon>Alteromonadaceae</taxon>
        <taxon>Brumicola</taxon>
    </lineage>
</organism>
<evidence type="ECO:0000313" key="2">
    <source>
        <dbReference type="EMBL" id="MDT0582013.1"/>
    </source>
</evidence>
<feature type="transmembrane region" description="Helical" evidence="1">
    <location>
        <begin position="71"/>
        <end position="89"/>
    </location>
</feature>
<feature type="transmembrane region" description="Helical" evidence="1">
    <location>
        <begin position="101"/>
        <end position="121"/>
    </location>
</feature>
<dbReference type="AlphaFoldDB" id="A0AAW8R4C2"/>
<gene>
    <name evidence="2" type="ORF">RM544_05655</name>
</gene>
<evidence type="ECO:0000313" key="3">
    <source>
        <dbReference type="Proteomes" id="UP001249020"/>
    </source>
</evidence>
<proteinExistence type="predicted"/>
<keyword evidence="3" id="KW-1185">Reference proteome</keyword>